<proteinExistence type="predicted"/>
<name>A0A067D1P9_SAPPC</name>
<dbReference type="GeneID" id="24125202"/>
<feature type="signal peptide" evidence="1">
    <location>
        <begin position="1"/>
        <end position="23"/>
    </location>
</feature>
<accession>A0A067D1P9</accession>
<reference evidence="2 3" key="1">
    <citation type="journal article" date="2013" name="PLoS Genet.">
        <title>Distinctive expansion of potential virulence genes in the genome of the oomycete fish pathogen Saprolegnia parasitica.</title>
        <authorList>
            <person name="Jiang R.H."/>
            <person name="de Bruijn I."/>
            <person name="Haas B.J."/>
            <person name="Belmonte R."/>
            <person name="Lobach L."/>
            <person name="Christie J."/>
            <person name="van den Ackerveken G."/>
            <person name="Bottin A."/>
            <person name="Bulone V."/>
            <person name="Diaz-Moreno S.M."/>
            <person name="Dumas B."/>
            <person name="Fan L."/>
            <person name="Gaulin E."/>
            <person name="Govers F."/>
            <person name="Grenville-Briggs L.J."/>
            <person name="Horner N.R."/>
            <person name="Levin J.Z."/>
            <person name="Mammella M."/>
            <person name="Meijer H.J."/>
            <person name="Morris P."/>
            <person name="Nusbaum C."/>
            <person name="Oome S."/>
            <person name="Phillips A.J."/>
            <person name="van Rooyen D."/>
            <person name="Rzeszutek E."/>
            <person name="Saraiva M."/>
            <person name="Secombes C.J."/>
            <person name="Seidl M.F."/>
            <person name="Snel B."/>
            <person name="Stassen J.H."/>
            <person name="Sykes S."/>
            <person name="Tripathy S."/>
            <person name="van den Berg H."/>
            <person name="Vega-Arreguin J.C."/>
            <person name="Wawra S."/>
            <person name="Young S.K."/>
            <person name="Zeng Q."/>
            <person name="Dieguez-Uribeondo J."/>
            <person name="Russ C."/>
            <person name="Tyler B.M."/>
            <person name="van West P."/>
        </authorList>
    </citation>
    <scope>NUCLEOTIDE SEQUENCE [LARGE SCALE GENOMIC DNA]</scope>
    <source>
        <strain evidence="2 3">CBS 223.65</strain>
    </source>
</reference>
<evidence type="ECO:0000313" key="2">
    <source>
        <dbReference type="EMBL" id="KDO32967.1"/>
    </source>
</evidence>
<dbReference type="OrthoDB" id="70799at2759"/>
<dbReference type="KEGG" id="spar:SPRG_02659"/>
<gene>
    <name evidence="2" type="ORF">SPRG_02659</name>
</gene>
<sequence>MNRFRAAVVCSLVERVALALANAESCRRYAPTILRLVDELWNLIFVNDDDECETRVRQGGHLPPPRTLSVFLAKAPYFTQLRLEATKKDAEFRKHQAVLRKLIQSTFQNVGSVFQAWKMYTRTKKEDRLAEKAAEITGKVLAKRGQARIAFVSWARYVMSVRLEKMRLKGKFPDCRNDAIECVP</sequence>
<dbReference type="RefSeq" id="XP_012196613.1">
    <property type="nucleotide sequence ID" value="XM_012341223.1"/>
</dbReference>
<keyword evidence="1" id="KW-0732">Signal</keyword>
<dbReference type="Proteomes" id="UP000030745">
    <property type="component" value="Unassembled WGS sequence"/>
</dbReference>
<feature type="chain" id="PRO_5001638295" evidence="1">
    <location>
        <begin position="24"/>
        <end position="184"/>
    </location>
</feature>
<evidence type="ECO:0000313" key="3">
    <source>
        <dbReference type="Proteomes" id="UP000030745"/>
    </source>
</evidence>
<protein>
    <submittedName>
        <fullName evidence="2">Uncharacterized protein</fullName>
    </submittedName>
</protein>
<organism evidence="2 3">
    <name type="scientific">Saprolegnia parasitica (strain CBS 223.65)</name>
    <dbReference type="NCBI Taxonomy" id="695850"/>
    <lineage>
        <taxon>Eukaryota</taxon>
        <taxon>Sar</taxon>
        <taxon>Stramenopiles</taxon>
        <taxon>Oomycota</taxon>
        <taxon>Saprolegniomycetes</taxon>
        <taxon>Saprolegniales</taxon>
        <taxon>Saprolegniaceae</taxon>
        <taxon>Saprolegnia</taxon>
    </lineage>
</organism>
<dbReference type="AlphaFoldDB" id="A0A067D1P9"/>
<evidence type="ECO:0000256" key="1">
    <source>
        <dbReference type="SAM" id="SignalP"/>
    </source>
</evidence>
<keyword evidence="3" id="KW-1185">Reference proteome</keyword>
<dbReference type="VEuPathDB" id="FungiDB:SPRG_02659"/>
<dbReference type="EMBL" id="KK583194">
    <property type="protein sequence ID" value="KDO32967.1"/>
    <property type="molecule type" value="Genomic_DNA"/>
</dbReference>